<reference evidence="3 4" key="1">
    <citation type="journal article" date="2021" name="Sci. Rep.">
        <title>The distribution of antibiotic resistance genes in chicken gut microbiota commensals.</title>
        <authorList>
            <person name="Juricova H."/>
            <person name="Matiasovicova J."/>
            <person name="Kubasova T."/>
            <person name="Cejkova D."/>
            <person name="Rychlik I."/>
        </authorList>
    </citation>
    <scope>NUCLEOTIDE SEQUENCE [LARGE SCALE GENOMIC DNA]</scope>
    <source>
        <strain evidence="3 4">An435</strain>
    </source>
</reference>
<dbReference type="Pfam" id="PF03932">
    <property type="entry name" value="CutC"/>
    <property type="match status" value="1"/>
</dbReference>
<protein>
    <recommendedName>
        <fullName evidence="2">PF03932 family protein CutC</fullName>
    </recommendedName>
</protein>
<dbReference type="Gene3D" id="3.20.20.380">
    <property type="entry name" value="Copper homeostasis (CutC) domain"/>
    <property type="match status" value="1"/>
</dbReference>
<comment type="similarity">
    <text evidence="1 2">Belongs to the CutC family.</text>
</comment>
<dbReference type="Proteomes" id="UP000767334">
    <property type="component" value="Unassembled WGS sequence"/>
</dbReference>
<dbReference type="PANTHER" id="PTHR12598:SF0">
    <property type="entry name" value="COPPER HOMEOSTASIS PROTEIN CUTC HOMOLOG"/>
    <property type="match status" value="1"/>
</dbReference>
<dbReference type="SUPFAM" id="SSF110395">
    <property type="entry name" value="CutC-like"/>
    <property type="match status" value="1"/>
</dbReference>
<keyword evidence="4" id="KW-1185">Reference proteome</keyword>
<comment type="subcellular location">
    <subcellularLocation>
        <location evidence="2">Cytoplasm</location>
    </subcellularLocation>
</comment>
<dbReference type="InterPro" id="IPR005627">
    <property type="entry name" value="CutC-like"/>
</dbReference>
<accession>A0ABS2FJ15</accession>
<name>A0ABS2FJ15_9CLOT</name>
<keyword evidence="2" id="KW-0963">Cytoplasm</keyword>
<organism evidence="3 4">
    <name type="scientific">Clostridium saudiense</name>
    <dbReference type="NCBI Taxonomy" id="1414720"/>
    <lineage>
        <taxon>Bacteria</taxon>
        <taxon>Bacillati</taxon>
        <taxon>Bacillota</taxon>
        <taxon>Clostridia</taxon>
        <taxon>Eubacteriales</taxon>
        <taxon>Clostridiaceae</taxon>
        <taxon>Clostridium</taxon>
    </lineage>
</organism>
<comment type="caution">
    <text evidence="2">Once thought to be involved in copper homeostasis, experiments in E.coli have shown this is not the case.</text>
</comment>
<gene>
    <name evidence="2" type="primary">cutC</name>
    <name evidence="3" type="ORF">H6A19_14690</name>
</gene>
<dbReference type="EMBL" id="JACJLL010000128">
    <property type="protein sequence ID" value="MBM6820560.1"/>
    <property type="molecule type" value="Genomic_DNA"/>
</dbReference>
<evidence type="ECO:0000256" key="1">
    <source>
        <dbReference type="ARBA" id="ARBA00007768"/>
    </source>
</evidence>
<dbReference type="InterPro" id="IPR036822">
    <property type="entry name" value="CutC-like_dom_sf"/>
</dbReference>
<dbReference type="PANTHER" id="PTHR12598">
    <property type="entry name" value="COPPER HOMEOSTASIS PROTEIN CUTC"/>
    <property type="match status" value="1"/>
</dbReference>
<sequence length="206" mass="22829">MLLEACVGSYEEAKKAEEKGADRIELCDNLSEGGTTPSYGTIYLAKKNLNIPIAVIIRPRGGDFVYSNDEFEIMKRDIMLCKELGVETVVLGILNRDNTIDIERTRELVNLAKGLKVTFHMAFDEIDNKIEALDQLISMGIHRVLTKGCKSSAEEGKLVLKELVEKSEGKITILVGGKVTYENYKELSDFIGCKEVHGSKIVGSLK</sequence>
<proteinExistence type="inferred from homology"/>
<dbReference type="HAMAP" id="MF_00795">
    <property type="entry name" value="CutC"/>
    <property type="match status" value="1"/>
</dbReference>
<evidence type="ECO:0000313" key="4">
    <source>
        <dbReference type="Proteomes" id="UP000767334"/>
    </source>
</evidence>
<evidence type="ECO:0000313" key="3">
    <source>
        <dbReference type="EMBL" id="MBM6820560.1"/>
    </source>
</evidence>
<evidence type="ECO:0000256" key="2">
    <source>
        <dbReference type="HAMAP-Rule" id="MF_00795"/>
    </source>
</evidence>
<comment type="caution">
    <text evidence="3">The sequence shown here is derived from an EMBL/GenBank/DDBJ whole genome shotgun (WGS) entry which is preliminary data.</text>
</comment>